<dbReference type="EMBL" id="CH476618">
    <property type="protein sequence ID" value="EEP81445.1"/>
    <property type="molecule type" value="Genomic_DNA"/>
</dbReference>
<feature type="chain" id="PRO_5002939736" evidence="4">
    <location>
        <begin position="22"/>
        <end position="552"/>
    </location>
</feature>
<feature type="signal peptide" evidence="4">
    <location>
        <begin position="1"/>
        <end position="21"/>
    </location>
</feature>
<dbReference type="OMA" id="ESWREPP"/>
<evidence type="ECO:0000256" key="3">
    <source>
        <dbReference type="SAM" id="Phobius"/>
    </source>
</evidence>
<name>C4JXD7_UNCRE</name>
<accession>C4JXD7</accession>
<dbReference type="KEGG" id="ure:UREG_06310"/>
<evidence type="ECO:0000256" key="2">
    <source>
        <dbReference type="SAM" id="MobiDB-lite"/>
    </source>
</evidence>
<sequence length="552" mass="60878">MVWLAKTSTLVLLTLPAIVSSIALPRDPIPAANVVSRRDETHLPIAFRAVCNGCFDGADSEVVFNLDILSTKSVCGESSIRLNGRVLNLTWDGITAAGETSLTAKLSNGKEKADFLLNSRALCIASRENSTEDYAAQILAVTFYPAGRVNEDNDTSGFAFSFNSVGKPEVFRLVTSPVSYSAQDESFESWLDSSGSDQFQVQNGGMSEAGQIDDLEEELQQLHKLKQEAQKLQNLIKDKDEKIRTHLLHNCMCLSSRLKSCKNLKCFVEASFKFVPGIFQLMKYRFGTLPSTLAGIPCRPLVREWANQTSTTNLDPPYTPSNSSRVTIGNKPGLTIQRLPNTPALSRPFKPRPMRHMIGDVAVMGLLIVIITVLLKKCNSLSCRRRRVDLAARREERRTRHAYRAAACRYKMRLWWSGLRSSLLGIPNTRPSPTHVRYHDPNSDPNTFTGARRPGQPSESTMRNEIIGFRRALEYVGQLVHVNNSNGQEDSGDIADINVRRGPAGPPTVISSVAPLPTIGSPRTSTVFSYDETDDSGTIESIDLETATMLSG</sequence>
<evidence type="ECO:0000256" key="4">
    <source>
        <dbReference type="SAM" id="SignalP"/>
    </source>
</evidence>
<keyword evidence="6" id="KW-1185">Reference proteome</keyword>
<dbReference type="Proteomes" id="UP000002058">
    <property type="component" value="Unassembled WGS sequence"/>
</dbReference>
<feature type="region of interest" description="Disordered" evidence="2">
    <location>
        <begin position="432"/>
        <end position="460"/>
    </location>
</feature>
<feature type="coiled-coil region" evidence="1">
    <location>
        <begin position="212"/>
        <end position="245"/>
    </location>
</feature>
<organism evidence="5 6">
    <name type="scientific">Uncinocarpus reesii (strain UAMH 1704)</name>
    <dbReference type="NCBI Taxonomy" id="336963"/>
    <lineage>
        <taxon>Eukaryota</taxon>
        <taxon>Fungi</taxon>
        <taxon>Dikarya</taxon>
        <taxon>Ascomycota</taxon>
        <taxon>Pezizomycotina</taxon>
        <taxon>Eurotiomycetes</taxon>
        <taxon>Eurotiomycetidae</taxon>
        <taxon>Onygenales</taxon>
        <taxon>Onygenaceae</taxon>
        <taxon>Uncinocarpus</taxon>
    </lineage>
</organism>
<evidence type="ECO:0000313" key="5">
    <source>
        <dbReference type="EMBL" id="EEP81445.1"/>
    </source>
</evidence>
<dbReference type="InParanoid" id="C4JXD7"/>
<evidence type="ECO:0000313" key="6">
    <source>
        <dbReference type="Proteomes" id="UP000002058"/>
    </source>
</evidence>
<keyword evidence="3" id="KW-1133">Transmembrane helix</keyword>
<proteinExistence type="predicted"/>
<keyword evidence="4" id="KW-0732">Signal</keyword>
<protein>
    <submittedName>
        <fullName evidence="5">Uncharacterized protein</fullName>
    </submittedName>
</protein>
<keyword evidence="1" id="KW-0175">Coiled coil</keyword>
<gene>
    <name evidence="5" type="ORF">UREG_06310</name>
</gene>
<dbReference type="eggNOG" id="ENOG502SMBT">
    <property type="taxonomic scope" value="Eukaryota"/>
</dbReference>
<dbReference type="GeneID" id="8441663"/>
<evidence type="ECO:0000256" key="1">
    <source>
        <dbReference type="SAM" id="Coils"/>
    </source>
</evidence>
<dbReference type="VEuPathDB" id="FungiDB:UREG_06310"/>
<dbReference type="RefSeq" id="XP_002583343.1">
    <property type="nucleotide sequence ID" value="XM_002583297.1"/>
</dbReference>
<feature type="transmembrane region" description="Helical" evidence="3">
    <location>
        <begin position="357"/>
        <end position="375"/>
    </location>
</feature>
<dbReference type="AlphaFoldDB" id="C4JXD7"/>
<dbReference type="HOGENOM" id="CLU_020644_0_0_1"/>
<dbReference type="OrthoDB" id="4225201at2759"/>
<keyword evidence="3" id="KW-0472">Membrane</keyword>
<reference evidence="6" key="1">
    <citation type="journal article" date="2009" name="Genome Res.">
        <title>Comparative genomic analyses of the human fungal pathogens Coccidioides and their relatives.</title>
        <authorList>
            <person name="Sharpton T.J."/>
            <person name="Stajich J.E."/>
            <person name="Rounsley S.D."/>
            <person name="Gardner M.J."/>
            <person name="Wortman J.R."/>
            <person name="Jordar V.S."/>
            <person name="Maiti R."/>
            <person name="Kodira C.D."/>
            <person name="Neafsey D.E."/>
            <person name="Zeng Q."/>
            <person name="Hung C.-Y."/>
            <person name="McMahan C."/>
            <person name="Muszewska A."/>
            <person name="Grynberg M."/>
            <person name="Mandel M.A."/>
            <person name="Kellner E.M."/>
            <person name="Barker B.M."/>
            <person name="Galgiani J.N."/>
            <person name="Orbach M.J."/>
            <person name="Kirkland T.N."/>
            <person name="Cole G.T."/>
            <person name="Henn M.R."/>
            <person name="Birren B.W."/>
            <person name="Taylor J.W."/>
        </authorList>
    </citation>
    <scope>NUCLEOTIDE SEQUENCE [LARGE SCALE GENOMIC DNA]</scope>
    <source>
        <strain evidence="6">UAMH 1704</strain>
    </source>
</reference>
<dbReference type="STRING" id="336963.C4JXD7"/>
<keyword evidence="3" id="KW-0812">Transmembrane</keyword>